<dbReference type="SUPFAM" id="SSF47954">
    <property type="entry name" value="Cyclin-like"/>
    <property type="match status" value="2"/>
</dbReference>
<dbReference type="NCBIfam" id="NF001658">
    <property type="entry name" value="PRK00423.1"/>
    <property type="match status" value="1"/>
</dbReference>
<dbReference type="FunFam" id="1.10.472.10:FF:000023">
    <property type="entry name" value="Transcription initiation factor IIB"/>
    <property type="match status" value="1"/>
</dbReference>
<evidence type="ECO:0000256" key="4">
    <source>
        <dbReference type="ARBA" id="ARBA00022737"/>
    </source>
</evidence>
<evidence type="ECO:0000256" key="6">
    <source>
        <dbReference type="ARBA" id="ARBA00022833"/>
    </source>
</evidence>
<proteinExistence type="inferred from homology"/>
<dbReference type="GO" id="GO:0008270">
    <property type="term" value="F:zinc ion binding"/>
    <property type="evidence" value="ECO:0007669"/>
    <property type="project" value="UniProtKB-UniRule"/>
</dbReference>
<comment type="caution">
    <text evidence="14">The sequence shown here is derived from an EMBL/GenBank/DDBJ whole genome shotgun (WGS) entry which is preliminary data.</text>
</comment>
<dbReference type="GO" id="GO:0003700">
    <property type="term" value="F:DNA-binding transcription factor activity"/>
    <property type="evidence" value="ECO:0007669"/>
    <property type="project" value="UniProtKB-UniRule"/>
</dbReference>
<evidence type="ECO:0000256" key="8">
    <source>
        <dbReference type="ARBA" id="ARBA00023163"/>
    </source>
</evidence>
<dbReference type="CDD" id="cd20549">
    <property type="entry name" value="CYCLIN_TFIIB_archaea_like_rpt1"/>
    <property type="match status" value="1"/>
</dbReference>
<dbReference type="InterPro" id="IPR013763">
    <property type="entry name" value="Cyclin-like_dom"/>
</dbReference>
<keyword evidence="6 10" id="KW-0862">Zinc</keyword>
<keyword evidence="7 10" id="KW-0805">Transcription regulation</keyword>
<keyword evidence="15" id="KW-1185">Reference proteome</keyword>
<dbReference type="Pfam" id="PF08271">
    <property type="entry name" value="Zn_Ribbon_TF"/>
    <property type="match status" value="1"/>
</dbReference>
<dbReference type="InterPro" id="IPR013137">
    <property type="entry name" value="Znf_TFIIB"/>
</dbReference>
<dbReference type="InterPro" id="IPR036915">
    <property type="entry name" value="Cyclin-like_sf"/>
</dbReference>
<dbReference type="InterPro" id="IPR000812">
    <property type="entry name" value="TFIIB"/>
</dbReference>
<keyword evidence="4 10" id="KW-0677">Repeat</keyword>
<evidence type="ECO:0000256" key="2">
    <source>
        <dbReference type="ARBA" id="ARBA00013932"/>
    </source>
</evidence>
<organism evidence="14 15">
    <name type="scientific">Salarchaeum japonicum</name>
    <dbReference type="NCBI Taxonomy" id="555573"/>
    <lineage>
        <taxon>Archaea</taxon>
        <taxon>Methanobacteriati</taxon>
        <taxon>Methanobacteriota</taxon>
        <taxon>Stenosarchaea group</taxon>
        <taxon>Halobacteria</taxon>
        <taxon>Halobacteriales</taxon>
        <taxon>Halobacteriaceae</taxon>
    </lineage>
</organism>
<dbReference type="GO" id="GO:0097550">
    <property type="term" value="C:transcription preinitiation complex"/>
    <property type="evidence" value="ECO:0007669"/>
    <property type="project" value="TreeGrafter"/>
</dbReference>
<keyword evidence="8 10" id="KW-0804">Transcription</keyword>
<dbReference type="FunFam" id="1.10.472.170:FF:000001">
    <property type="entry name" value="Transcription initiation factor IIB"/>
    <property type="match status" value="1"/>
</dbReference>
<dbReference type="PANTHER" id="PTHR11618">
    <property type="entry name" value="TRANSCRIPTION INITIATION FACTOR IIB-RELATED"/>
    <property type="match status" value="1"/>
</dbReference>
<dbReference type="CDD" id="cd20550">
    <property type="entry name" value="CYCLIN_TFIIB_archaea_like_rpt2"/>
    <property type="match status" value="1"/>
</dbReference>
<protein>
    <recommendedName>
        <fullName evidence="2 10">Transcription initiation factor IIB</fullName>
        <shortName evidence="10">TFIIB</shortName>
    </recommendedName>
</protein>
<dbReference type="RefSeq" id="WP_227259641.1">
    <property type="nucleotide sequence ID" value="NZ_BAAADU010000002.1"/>
</dbReference>
<evidence type="ECO:0000256" key="10">
    <source>
        <dbReference type="HAMAP-Rule" id="MF_00383"/>
    </source>
</evidence>
<dbReference type="SMART" id="SM00385">
    <property type="entry name" value="CYCLIN"/>
    <property type="match status" value="2"/>
</dbReference>
<keyword evidence="3 10" id="KW-0479">Metal-binding</keyword>
<evidence type="ECO:0000256" key="12">
    <source>
        <dbReference type="SAM" id="MobiDB-lite"/>
    </source>
</evidence>
<gene>
    <name evidence="10" type="primary">tfb</name>
    <name evidence="14" type="ORF">GCM10009019_22720</name>
</gene>
<evidence type="ECO:0000259" key="13">
    <source>
        <dbReference type="PROSITE" id="PS51134"/>
    </source>
</evidence>
<name>A0AAV3T491_9EURY</name>
<dbReference type="PANTHER" id="PTHR11618:SF13">
    <property type="entry name" value="TRANSCRIPTION INITIATION FACTOR IIB"/>
    <property type="match status" value="1"/>
</dbReference>
<reference evidence="14 15" key="1">
    <citation type="journal article" date="2019" name="Int. J. Syst. Evol. Microbiol.">
        <title>The Global Catalogue of Microorganisms (GCM) 10K type strain sequencing project: providing services to taxonomists for standard genome sequencing and annotation.</title>
        <authorList>
            <consortium name="The Broad Institute Genomics Platform"/>
            <consortium name="The Broad Institute Genome Sequencing Center for Infectious Disease"/>
            <person name="Wu L."/>
            <person name="Ma J."/>
        </authorList>
    </citation>
    <scope>NUCLEOTIDE SEQUENCE [LARGE SCALE GENOMIC DNA]</scope>
    <source>
        <strain evidence="14 15">JCM 16327</strain>
    </source>
</reference>
<dbReference type="GO" id="GO:0017025">
    <property type="term" value="F:TBP-class protein binding"/>
    <property type="evidence" value="ECO:0007669"/>
    <property type="project" value="InterPro"/>
</dbReference>
<evidence type="ECO:0000256" key="5">
    <source>
        <dbReference type="ARBA" id="ARBA00022771"/>
    </source>
</evidence>
<dbReference type="AlphaFoldDB" id="A0AAV3T491"/>
<feature type="compositionally biased region" description="Polar residues" evidence="12">
    <location>
        <begin position="80"/>
        <end position="92"/>
    </location>
</feature>
<dbReference type="Pfam" id="PF00382">
    <property type="entry name" value="TFIIB"/>
    <property type="match status" value="2"/>
</dbReference>
<feature type="repeat" description="1" evidence="10">
    <location>
        <begin position="139"/>
        <end position="222"/>
    </location>
</feature>
<evidence type="ECO:0000256" key="3">
    <source>
        <dbReference type="ARBA" id="ARBA00022723"/>
    </source>
</evidence>
<accession>A0AAV3T491</accession>
<dbReference type="InterPro" id="IPR023486">
    <property type="entry name" value="TFIIB_CS"/>
</dbReference>
<dbReference type="PROSITE" id="PS00782">
    <property type="entry name" value="TFIIB"/>
    <property type="match status" value="2"/>
</dbReference>
<dbReference type="SUPFAM" id="SSF57783">
    <property type="entry name" value="Zinc beta-ribbon"/>
    <property type="match status" value="1"/>
</dbReference>
<dbReference type="Gene3D" id="1.10.472.170">
    <property type="match status" value="1"/>
</dbReference>
<evidence type="ECO:0000313" key="15">
    <source>
        <dbReference type="Proteomes" id="UP001500194"/>
    </source>
</evidence>
<feature type="binding site" evidence="10">
    <location>
        <position position="30"/>
    </location>
    <ligand>
        <name>Zn(2+)</name>
        <dbReference type="ChEBI" id="CHEBI:29105"/>
    </ligand>
</feature>
<dbReference type="GeneID" id="68573047"/>
<feature type="repeat" description="2" evidence="10">
    <location>
        <begin position="233"/>
        <end position="314"/>
    </location>
</feature>
<keyword evidence="5 11" id="KW-0863">Zinc-finger</keyword>
<dbReference type="HAMAP" id="MF_00383">
    <property type="entry name" value="TF2B_arch"/>
    <property type="match status" value="1"/>
</dbReference>
<feature type="domain" description="TFIIB-type" evidence="13">
    <location>
        <begin position="23"/>
        <end position="53"/>
    </location>
</feature>
<feature type="binding site" evidence="10">
    <location>
        <position position="48"/>
    </location>
    <ligand>
        <name>Zn(2+)</name>
        <dbReference type="ChEBI" id="CHEBI:29105"/>
    </ligand>
</feature>
<dbReference type="GO" id="GO:0070897">
    <property type="term" value="P:transcription preinitiation complex assembly"/>
    <property type="evidence" value="ECO:0007669"/>
    <property type="project" value="InterPro"/>
</dbReference>
<dbReference type="Proteomes" id="UP001500194">
    <property type="component" value="Unassembled WGS sequence"/>
</dbReference>
<dbReference type="Gene3D" id="1.10.472.10">
    <property type="entry name" value="Cyclin-like"/>
    <property type="match status" value="1"/>
</dbReference>
<evidence type="ECO:0000256" key="11">
    <source>
        <dbReference type="PROSITE-ProRule" id="PRU00469"/>
    </source>
</evidence>
<evidence type="ECO:0000256" key="9">
    <source>
        <dbReference type="ARBA" id="ARBA00053882"/>
    </source>
</evidence>
<evidence type="ECO:0000256" key="7">
    <source>
        <dbReference type="ARBA" id="ARBA00023015"/>
    </source>
</evidence>
<feature type="binding site" evidence="10">
    <location>
        <position position="45"/>
    </location>
    <ligand>
        <name>Zn(2+)</name>
        <dbReference type="ChEBI" id="CHEBI:29105"/>
    </ligand>
</feature>
<dbReference type="InterPro" id="IPR013150">
    <property type="entry name" value="TFIIB_cyclin"/>
</dbReference>
<dbReference type="EMBL" id="BAAADU010000002">
    <property type="protein sequence ID" value="GAA0657896.1"/>
    <property type="molecule type" value="Genomic_DNA"/>
</dbReference>
<comment type="similarity">
    <text evidence="1 10">Belongs to the TFIIB family.</text>
</comment>
<dbReference type="PRINTS" id="PR00685">
    <property type="entry name" value="TIFACTORIIB"/>
</dbReference>
<evidence type="ECO:0000256" key="1">
    <source>
        <dbReference type="ARBA" id="ARBA00010857"/>
    </source>
</evidence>
<evidence type="ECO:0000313" key="14">
    <source>
        <dbReference type="EMBL" id="GAA0657896.1"/>
    </source>
</evidence>
<feature type="region of interest" description="Disordered" evidence="12">
    <location>
        <begin position="1"/>
        <end position="30"/>
    </location>
</feature>
<sequence length="323" mass="35982">MSDSRLRRRSDERRTEQETESSEDLQCPECGGSLAVDEERGETVCTECGLVVEEDGIDRGPEWRAFDAAEKDEKSRVGAPTTNMMHDKGLSTNIGWQDKDAYGNSLSSNQRQKMQRLRKWNERFRTRDSKERNLKQALGEIERMSSALGLPKPVRETASVIYRRALDEDLLPGRSIEGVATSALYAAARQANTPRSLDEVSNVSRVDKDEIARTYRYVVRELGLEVAPADPASYVPRFVSDLDLSDEVERQARELLSNAQDEGITSGKSPVGLAAAAVYAASLLVNERVTQNQVSEVANISEVTIRNRYHELLEAASDIPMDA</sequence>
<dbReference type="InterPro" id="IPR023484">
    <property type="entry name" value="TFIIB_arc"/>
</dbReference>
<comment type="function">
    <text evidence="9 10">Stabilizes TBP binding to an archaeal box-A promoter. Also responsible for recruiting RNA polymerase II to the pre-initiation complex (DNA-TBP-TFIIB).</text>
</comment>
<dbReference type="PROSITE" id="PS51134">
    <property type="entry name" value="ZF_TFIIB"/>
    <property type="match status" value="1"/>
</dbReference>
<feature type="binding site" evidence="10">
    <location>
        <position position="27"/>
    </location>
    <ligand>
        <name>Zn(2+)</name>
        <dbReference type="ChEBI" id="CHEBI:29105"/>
    </ligand>
</feature>
<feature type="region of interest" description="Disordered" evidence="12">
    <location>
        <begin position="70"/>
        <end position="92"/>
    </location>
</feature>